<keyword evidence="8" id="KW-0732">Signal</keyword>
<keyword evidence="4" id="KW-0342">GTP-binding</keyword>
<dbReference type="GO" id="GO:0005047">
    <property type="term" value="F:signal recognition particle binding"/>
    <property type="evidence" value="ECO:0007669"/>
    <property type="project" value="TreeGrafter"/>
</dbReference>
<reference evidence="10 11" key="1">
    <citation type="journal article" date="2010" name="Nature">
        <title>The Ectocarpus genome and the independent evolution of multicellularity in brown algae.</title>
        <authorList>
            <person name="Cock J.M."/>
            <person name="Sterck L."/>
            <person name="Rouze P."/>
            <person name="Scornet D."/>
            <person name="Allen A.E."/>
            <person name="Amoutzias G."/>
            <person name="Anthouard V."/>
            <person name="Artiguenave F."/>
            <person name="Aury J.M."/>
            <person name="Badger J.H."/>
            <person name="Beszteri B."/>
            <person name="Billiau K."/>
            <person name="Bonnet E."/>
            <person name="Bothwell J.H."/>
            <person name="Bowler C."/>
            <person name="Boyen C."/>
            <person name="Brownlee C."/>
            <person name="Carrano C.J."/>
            <person name="Charrier B."/>
            <person name="Cho G.Y."/>
            <person name="Coelho S.M."/>
            <person name="Collen J."/>
            <person name="Corre E."/>
            <person name="Da Silva C."/>
            <person name="Delage L."/>
            <person name="Delaroque N."/>
            <person name="Dittami S.M."/>
            <person name="Doulbeau S."/>
            <person name="Elias M."/>
            <person name="Farnham G."/>
            <person name="Gachon C.M."/>
            <person name="Gschloessl B."/>
            <person name="Heesch S."/>
            <person name="Jabbari K."/>
            <person name="Jubin C."/>
            <person name="Kawai H."/>
            <person name="Kimura K."/>
            <person name="Kloareg B."/>
            <person name="Kupper F.C."/>
            <person name="Lang D."/>
            <person name="Le Bail A."/>
            <person name="Leblanc C."/>
            <person name="Lerouge P."/>
            <person name="Lohr M."/>
            <person name="Lopez P.J."/>
            <person name="Martens C."/>
            <person name="Maumus F."/>
            <person name="Michel G."/>
            <person name="Miranda-Saavedra D."/>
            <person name="Morales J."/>
            <person name="Moreau H."/>
            <person name="Motomura T."/>
            <person name="Nagasato C."/>
            <person name="Napoli C.A."/>
            <person name="Nelson D.R."/>
            <person name="Nyvall-Collen P."/>
            <person name="Peters A.F."/>
            <person name="Pommier C."/>
            <person name="Potin P."/>
            <person name="Poulain J."/>
            <person name="Quesneville H."/>
            <person name="Read B."/>
            <person name="Rensing S.A."/>
            <person name="Ritter A."/>
            <person name="Rousvoal S."/>
            <person name="Samanta M."/>
            <person name="Samson G."/>
            <person name="Schroeder D.C."/>
            <person name="Segurens B."/>
            <person name="Strittmatter M."/>
            <person name="Tonon T."/>
            <person name="Tregear J.W."/>
            <person name="Valentin K."/>
            <person name="von Dassow P."/>
            <person name="Yamagishi T."/>
            <person name="Van de Peer Y."/>
            <person name="Wincker P."/>
        </authorList>
    </citation>
    <scope>NUCLEOTIDE SEQUENCE [LARGE SCALE GENOMIC DNA]</scope>
    <source>
        <strain evidence="11">Ec32 / CCAP1310/4</strain>
    </source>
</reference>
<keyword evidence="5" id="KW-0472">Membrane</keyword>
<gene>
    <name evidence="10" type="primary">PFtsY</name>
    <name evidence="10" type="ORF">Esi_0294_0013</name>
</gene>
<dbReference type="InterPro" id="IPR027417">
    <property type="entry name" value="P-loop_NTPase"/>
</dbReference>
<evidence type="ECO:0000256" key="8">
    <source>
        <dbReference type="SAM" id="SignalP"/>
    </source>
</evidence>
<organism evidence="10 11">
    <name type="scientific">Ectocarpus siliculosus</name>
    <name type="common">Brown alga</name>
    <name type="synonym">Conferva siliculosa</name>
    <dbReference type="NCBI Taxonomy" id="2880"/>
    <lineage>
        <taxon>Eukaryota</taxon>
        <taxon>Sar</taxon>
        <taxon>Stramenopiles</taxon>
        <taxon>Ochrophyta</taxon>
        <taxon>PX clade</taxon>
        <taxon>Phaeophyceae</taxon>
        <taxon>Ectocarpales</taxon>
        <taxon>Ectocarpaceae</taxon>
        <taxon>Ectocarpus</taxon>
    </lineage>
</organism>
<feature type="signal peptide" evidence="8">
    <location>
        <begin position="1"/>
        <end position="21"/>
    </location>
</feature>
<evidence type="ECO:0000256" key="7">
    <source>
        <dbReference type="SAM" id="MobiDB-lite"/>
    </source>
</evidence>
<dbReference type="InterPro" id="IPR042101">
    <property type="entry name" value="SRP54_N_sf"/>
</dbReference>
<dbReference type="Proteomes" id="UP000002630">
    <property type="component" value="Unassembled WGS sequence"/>
</dbReference>
<comment type="subcellular location">
    <subcellularLocation>
        <location evidence="1">Membrane</location>
        <topology evidence="1">Peripheral membrane protein</topology>
    </subcellularLocation>
</comment>
<dbReference type="Gene3D" id="1.20.120.140">
    <property type="entry name" value="Signal recognition particle SRP54, nucleotide-binding domain"/>
    <property type="match status" value="1"/>
</dbReference>
<feature type="compositionally biased region" description="Basic residues" evidence="7">
    <location>
        <begin position="503"/>
        <end position="522"/>
    </location>
</feature>
<evidence type="ECO:0000259" key="9">
    <source>
        <dbReference type="PROSITE" id="PS00300"/>
    </source>
</evidence>
<dbReference type="GO" id="GO:0016020">
    <property type="term" value="C:membrane"/>
    <property type="evidence" value="ECO:0007669"/>
    <property type="project" value="UniProtKB-SubCell"/>
</dbReference>
<dbReference type="GO" id="GO:0005525">
    <property type="term" value="F:GTP binding"/>
    <property type="evidence" value="ECO:0007669"/>
    <property type="project" value="UniProtKB-KW"/>
</dbReference>
<dbReference type="Pfam" id="PF02881">
    <property type="entry name" value="SRP54_N"/>
    <property type="match status" value="1"/>
</dbReference>
<dbReference type="PROSITE" id="PS00300">
    <property type="entry name" value="SRP54"/>
    <property type="match status" value="1"/>
</dbReference>
<evidence type="ECO:0000256" key="6">
    <source>
        <dbReference type="ARBA" id="ARBA00023170"/>
    </source>
</evidence>
<dbReference type="EMBL" id="FN649760">
    <property type="protein sequence ID" value="CBJ31918.1"/>
    <property type="molecule type" value="Genomic_DNA"/>
</dbReference>
<dbReference type="GO" id="GO:0006614">
    <property type="term" value="P:SRP-dependent cotranslational protein targeting to membrane"/>
    <property type="evidence" value="ECO:0007669"/>
    <property type="project" value="InterPro"/>
</dbReference>
<dbReference type="STRING" id="2880.D7FVJ7"/>
<feature type="region of interest" description="Disordered" evidence="7">
    <location>
        <begin position="65"/>
        <end position="90"/>
    </location>
</feature>
<evidence type="ECO:0000256" key="4">
    <source>
        <dbReference type="ARBA" id="ARBA00023134"/>
    </source>
</evidence>
<dbReference type="AlphaFoldDB" id="D7FVJ7"/>
<dbReference type="PANTHER" id="PTHR43134">
    <property type="entry name" value="SIGNAL RECOGNITION PARTICLE RECEPTOR SUBUNIT ALPHA"/>
    <property type="match status" value="1"/>
</dbReference>
<protein>
    <submittedName>
        <fullName evidence="10">PFtsY, plastid signal recognition particle receptor</fullName>
    </submittedName>
</protein>
<feature type="domain" description="SRP54-type proteins GTP-binding" evidence="9">
    <location>
        <begin position="425"/>
        <end position="438"/>
    </location>
</feature>
<comment type="similarity">
    <text evidence="2">Belongs to the GTP-binding SRP family.</text>
</comment>
<keyword evidence="6 10" id="KW-0675">Receptor</keyword>
<sequence>MMMLALGTALCGAASFPHAHAFAPSAMLSSAASNAFVSRRGFVSSSTESVEKRLTQAAAAAGNAAARSTAAATQRRRRQQQGGGGGGGSGGGMVMLFDFIKKRAQEGVEQTQNLVTAAQTGRLDEALKETSAYVKDRNAKFSDGLAQSRLRFVGDLENLFGMAGPLEETLEKLEEALLQADLGATTSFQIIEDLRNTAKAEDRRLEPDDIKSVLRATLIQVLNGGTMPSAEGGGDTAAITFADPSLGVPSVLFFMGANGMGKTTTVGKVASRLREDGGQKVLLAAADTFRAAAVEQLNEWAERSGADIVVPLDKDERPPSVVARAAEKAVSEGYDVLIVDTSGRLSNNYSLNEELKDMKKALSDRIPGAPHDTLLVVDASVGRNAVDQARTWKQEVGISALVVTKLDGTARGGFVVSIVSDLGVPVKLIGVGESLYDLRDFEPVLFVDSLLGYSPEDASRLQAIFEANPVMQARMLERMKKAQQAAEPYVPPKLESYVEPASKSRRKTKASKGGKRTKRKKR</sequence>
<keyword evidence="3" id="KW-0547">Nucleotide-binding</keyword>
<accession>D7FVJ7</accession>
<name>D7FVJ7_ECTSI</name>
<dbReference type="SMART" id="SM00382">
    <property type="entry name" value="AAA"/>
    <property type="match status" value="1"/>
</dbReference>
<evidence type="ECO:0000256" key="2">
    <source>
        <dbReference type="ARBA" id="ARBA00008531"/>
    </source>
</evidence>
<proteinExistence type="inferred from homology"/>
<evidence type="ECO:0000313" key="11">
    <source>
        <dbReference type="Proteomes" id="UP000002630"/>
    </source>
</evidence>
<dbReference type="SMART" id="SM00963">
    <property type="entry name" value="SRP54_N"/>
    <property type="match status" value="1"/>
</dbReference>
<dbReference type="eggNOG" id="KOG0780">
    <property type="taxonomic scope" value="Eukaryota"/>
</dbReference>
<evidence type="ECO:0000256" key="1">
    <source>
        <dbReference type="ARBA" id="ARBA00004170"/>
    </source>
</evidence>
<evidence type="ECO:0000256" key="5">
    <source>
        <dbReference type="ARBA" id="ARBA00023136"/>
    </source>
</evidence>
<feature type="region of interest" description="Disordered" evidence="7">
    <location>
        <begin position="496"/>
        <end position="522"/>
    </location>
</feature>
<dbReference type="InParanoid" id="D7FVJ7"/>
<keyword evidence="11" id="KW-1185">Reference proteome</keyword>
<feature type="chain" id="PRO_5003095811" evidence="8">
    <location>
        <begin position="22"/>
        <end position="522"/>
    </location>
</feature>
<dbReference type="InterPro" id="IPR036225">
    <property type="entry name" value="SRP/SRP_N"/>
</dbReference>
<evidence type="ECO:0000313" key="10">
    <source>
        <dbReference type="EMBL" id="CBJ31918.1"/>
    </source>
</evidence>
<feature type="compositionally biased region" description="Gly residues" evidence="7">
    <location>
        <begin position="81"/>
        <end position="90"/>
    </location>
</feature>
<dbReference type="SUPFAM" id="SSF52540">
    <property type="entry name" value="P-loop containing nucleoside triphosphate hydrolases"/>
    <property type="match status" value="1"/>
</dbReference>
<dbReference type="SMART" id="SM00962">
    <property type="entry name" value="SRP54"/>
    <property type="match status" value="1"/>
</dbReference>
<dbReference type="PANTHER" id="PTHR43134:SF7">
    <property type="entry name" value="CELL DIVISION PROTEIN FTSY HOMOLOG, CHLOROPLASTIC"/>
    <property type="match status" value="1"/>
</dbReference>
<dbReference type="InterPro" id="IPR003593">
    <property type="entry name" value="AAA+_ATPase"/>
</dbReference>
<dbReference type="SUPFAM" id="SSF47364">
    <property type="entry name" value="Domain of the SRP/SRP receptor G-proteins"/>
    <property type="match status" value="1"/>
</dbReference>
<dbReference type="InterPro" id="IPR013822">
    <property type="entry name" value="Signal_recog_particl_SRP54_hlx"/>
</dbReference>
<dbReference type="OrthoDB" id="1727884at2759"/>
<dbReference type="InterPro" id="IPR000897">
    <property type="entry name" value="SRP54_GTPase_dom"/>
</dbReference>
<dbReference type="GO" id="GO:0003924">
    <property type="term" value="F:GTPase activity"/>
    <property type="evidence" value="ECO:0007669"/>
    <property type="project" value="TreeGrafter"/>
</dbReference>
<dbReference type="GO" id="GO:0005737">
    <property type="term" value="C:cytoplasm"/>
    <property type="evidence" value="ECO:0007669"/>
    <property type="project" value="UniProtKB-ARBA"/>
</dbReference>
<dbReference type="Gene3D" id="3.40.50.300">
    <property type="entry name" value="P-loop containing nucleotide triphosphate hydrolases"/>
    <property type="match status" value="1"/>
</dbReference>
<dbReference type="Pfam" id="PF00448">
    <property type="entry name" value="SRP54"/>
    <property type="match status" value="1"/>
</dbReference>
<evidence type="ECO:0000256" key="3">
    <source>
        <dbReference type="ARBA" id="ARBA00022741"/>
    </source>
</evidence>